<dbReference type="PROSITE" id="PS00216">
    <property type="entry name" value="SUGAR_TRANSPORT_1"/>
    <property type="match status" value="1"/>
</dbReference>
<dbReference type="PANTHER" id="PTHR23517">
    <property type="entry name" value="RESISTANCE PROTEIN MDTM, PUTATIVE-RELATED-RELATED"/>
    <property type="match status" value="1"/>
</dbReference>
<dbReference type="RefSeq" id="WP_067033758.1">
    <property type="nucleotide sequence ID" value="NZ_KQ949121.1"/>
</dbReference>
<dbReference type="GO" id="GO:0022857">
    <property type="term" value="F:transmembrane transporter activity"/>
    <property type="evidence" value="ECO:0007669"/>
    <property type="project" value="InterPro"/>
</dbReference>
<dbReference type="InterPro" id="IPR011701">
    <property type="entry name" value="MFS"/>
</dbReference>
<feature type="transmembrane region" description="Helical" evidence="8">
    <location>
        <begin position="157"/>
        <end position="176"/>
    </location>
</feature>
<feature type="transmembrane region" description="Helical" evidence="8">
    <location>
        <begin position="355"/>
        <end position="376"/>
    </location>
</feature>
<feature type="region of interest" description="Disordered" evidence="7">
    <location>
        <begin position="1"/>
        <end position="21"/>
    </location>
</feature>
<dbReference type="CDD" id="cd17473">
    <property type="entry name" value="MFS_arabinose_efflux_permease_like"/>
    <property type="match status" value="1"/>
</dbReference>
<dbReference type="GO" id="GO:0005886">
    <property type="term" value="C:plasma membrane"/>
    <property type="evidence" value="ECO:0007669"/>
    <property type="project" value="UniProtKB-SubCell"/>
</dbReference>
<dbReference type="AlphaFoldDB" id="A0A117RYA4"/>
<keyword evidence="3" id="KW-1003">Cell membrane</keyword>
<dbReference type="STRING" id="909626.AQJ91_42710"/>
<evidence type="ECO:0000256" key="6">
    <source>
        <dbReference type="ARBA" id="ARBA00023136"/>
    </source>
</evidence>
<feature type="transmembrane region" description="Helical" evidence="8">
    <location>
        <begin position="188"/>
        <end position="206"/>
    </location>
</feature>
<evidence type="ECO:0000256" key="7">
    <source>
        <dbReference type="SAM" id="MobiDB-lite"/>
    </source>
</evidence>
<keyword evidence="4 8" id="KW-0812">Transmembrane</keyword>
<feature type="transmembrane region" description="Helical" evidence="8">
    <location>
        <begin position="99"/>
        <end position="117"/>
    </location>
</feature>
<dbReference type="InterPro" id="IPR020846">
    <property type="entry name" value="MFS_dom"/>
</dbReference>
<dbReference type="InterPro" id="IPR050171">
    <property type="entry name" value="MFS_Transporters"/>
</dbReference>
<dbReference type="Proteomes" id="UP000053260">
    <property type="component" value="Unassembled WGS sequence"/>
</dbReference>
<feature type="compositionally biased region" description="Pro residues" evidence="7">
    <location>
        <begin position="1"/>
        <end position="10"/>
    </location>
</feature>
<dbReference type="SUPFAM" id="SSF103473">
    <property type="entry name" value="MFS general substrate transporter"/>
    <property type="match status" value="1"/>
</dbReference>
<keyword evidence="6 8" id="KW-0472">Membrane</keyword>
<feature type="transmembrane region" description="Helical" evidence="8">
    <location>
        <begin position="64"/>
        <end position="87"/>
    </location>
</feature>
<keyword evidence="11" id="KW-1185">Reference proteome</keyword>
<dbReference type="EMBL" id="LMXB01000119">
    <property type="protein sequence ID" value="KUO15171.1"/>
    <property type="molecule type" value="Genomic_DNA"/>
</dbReference>
<evidence type="ECO:0000256" key="2">
    <source>
        <dbReference type="ARBA" id="ARBA00022448"/>
    </source>
</evidence>
<feature type="transmembrane region" description="Helical" evidence="8">
    <location>
        <begin position="31"/>
        <end position="52"/>
    </location>
</feature>
<feature type="transmembrane region" description="Helical" evidence="8">
    <location>
        <begin position="227"/>
        <end position="247"/>
    </location>
</feature>
<dbReference type="Gene3D" id="1.20.1250.20">
    <property type="entry name" value="MFS general substrate transporter like domains"/>
    <property type="match status" value="1"/>
</dbReference>
<dbReference type="PANTHER" id="PTHR23517:SF13">
    <property type="entry name" value="MAJOR FACILITATOR SUPERFAMILY MFS_1"/>
    <property type="match status" value="1"/>
</dbReference>
<protein>
    <submittedName>
        <fullName evidence="10">MFS transporter</fullName>
    </submittedName>
</protein>
<gene>
    <name evidence="10" type="ORF">AQJ91_42710</name>
</gene>
<evidence type="ECO:0000256" key="1">
    <source>
        <dbReference type="ARBA" id="ARBA00004651"/>
    </source>
</evidence>
<sequence length="419" mass="43453">MPRSASPPVPAHGTAAQSTEPVPEAGGRLRVVLLMAGSCLPILGAVLLAPVLPKMQEHFATVPGATALVPMVLTTPALALALLAPFAGVIIDRLGRKRLLVVACVLYTLFGTAPLWLDSLGAIVVSRALLGVAEASIMTSCTTLIGDYYTGHVRDRYLALQTVCATTSATAFFMLGGALGSSDWRTPFWLYGAGLLLAPAMAAFLPRPRPRPSTITENASTVEALPFPVRRLAGICVLSLFGAIVFYTVPVETAYLLDDLGVKSSGLIGMVTAIASAATVTGCVVFASLPGRPERRLPAIFALCGAGLVLMGLAQNIAVLIMGAFFSCIGTGLLLPSLLTWAMSKLEYADRGRGTGLWTASFFLGQFSCPLALIAVESATGSLATAVGLLGLASALVALGLLPLLLRHRTTAAQELPQA</sequence>
<evidence type="ECO:0000313" key="11">
    <source>
        <dbReference type="Proteomes" id="UP000053260"/>
    </source>
</evidence>
<dbReference type="Pfam" id="PF07690">
    <property type="entry name" value="MFS_1"/>
    <property type="match status" value="1"/>
</dbReference>
<keyword evidence="5 8" id="KW-1133">Transmembrane helix</keyword>
<feature type="transmembrane region" description="Helical" evidence="8">
    <location>
        <begin position="267"/>
        <end position="287"/>
    </location>
</feature>
<comment type="caution">
    <text evidence="10">The sequence shown here is derived from an EMBL/GenBank/DDBJ whole genome shotgun (WGS) entry which is preliminary data.</text>
</comment>
<feature type="transmembrane region" description="Helical" evidence="8">
    <location>
        <begin position="382"/>
        <end position="406"/>
    </location>
</feature>
<accession>A0A117RYA4</accession>
<dbReference type="InterPro" id="IPR036259">
    <property type="entry name" value="MFS_trans_sf"/>
</dbReference>
<evidence type="ECO:0000256" key="4">
    <source>
        <dbReference type="ARBA" id="ARBA00022692"/>
    </source>
</evidence>
<organism evidence="10 11">
    <name type="scientific">Streptomyces dysideae</name>
    <dbReference type="NCBI Taxonomy" id="909626"/>
    <lineage>
        <taxon>Bacteria</taxon>
        <taxon>Bacillati</taxon>
        <taxon>Actinomycetota</taxon>
        <taxon>Actinomycetes</taxon>
        <taxon>Kitasatosporales</taxon>
        <taxon>Streptomycetaceae</taxon>
        <taxon>Streptomyces</taxon>
    </lineage>
</organism>
<keyword evidence="2" id="KW-0813">Transport</keyword>
<dbReference type="OrthoDB" id="9812221at2"/>
<name>A0A117RYA4_9ACTN</name>
<dbReference type="PROSITE" id="PS50850">
    <property type="entry name" value="MFS"/>
    <property type="match status" value="1"/>
</dbReference>
<feature type="transmembrane region" description="Helical" evidence="8">
    <location>
        <begin position="324"/>
        <end position="343"/>
    </location>
</feature>
<evidence type="ECO:0000256" key="8">
    <source>
        <dbReference type="SAM" id="Phobius"/>
    </source>
</evidence>
<dbReference type="InterPro" id="IPR005829">
    <property type="entry name" value="Sugar_transporter_CS"/>
</dbReference>
<feature type="domain" description="Major facilitator superfamily (MFS) profile" evidence="9">
    <location>
        <begin position="30"/>
        <end position="412"/>
    </location>
</feature>
<evidence type="ECO:0000256" key="3">
    <source>
        <dbReference type="ARBA" id="ARBA00022475"/>
    </source>
</evidence>
<evidence type="ECO:0000256" key="5">
    <source>
        <dbReference type="ARBA" id="ARBA00022989"/>
    </source>
</evidence>
<evidence type="ECO:0000259" key="9">
    <source>
        <dbReference type="PROSITE" id="PS50850"/>
    </source>
</evidence>
<feature type="transmembrane region" description="Helical" evidence="8">
    <location>
        <begin position="299"/>
        <end position="318"/>
    </location>
</feature>
<evidence type="ECO:0000313" key="10">
    <source>
        <dbReference type="EMBL" id="KUO15171.1"/>
    </source>
</evidence>
<feature type="transmembrane region" description="Helical" evidence="8">
    <location>
        <begin position="123"/>
        <end position="145"/>
    </location>
</feature>
<reference evidence="10 11" key="1">
    <citation type="submission" date="2015-10" db="EMBL/GenBank/DDBJ databases">
        <title>Draft genome sequence of Streptomyces sp. RV15, isolated from a marine sponge.</title>
        <authorList>
            <person name="Ruckert C."/>
            <person name="Abdelmohsen U.R."/>
            <person name="Winkler A."/>
            <person name="Hentschel U."/>
            <person name="Kalinowski J."/>
            <person name="Kampfer P."/>
            <person name="Glaeser S."/>
        </authorList>
    </citation>
    <scope>NUCLEOTIDE SEQUENCE [LARGE SCALE GENOMIC DNA]</scope>
    <source>
        <strain evidence="10 11">RV15</strain>
    </source>
</reference>
<comment type="subcellular location">
    <subcellularLocation>
        <location evidence="1">Cell membrane</location>
        <topology evidence="1">Multi-pass membrane protein</topology>
    </subcellularLocation>
</comment>
<proteinExistence type="predicted"/>